<evidence type="ECO:0000313" key="1">
    <source>
        <dbReference type="EMBL" id="GGI66704.1"/>
    </source>
</evidence>
<dbReference type="EMBL" id="BMDT01000015">
    <property type="protein sequence ID" value="GGI66704.1"/>
    <property type="molecule type" value="Genomic_DNA"/>
</dbReference>
<accession>A0A917JK05</accession>
<dbReference type="RefSeq" id="WP_379958451.1">
    <property type="nucleotide sequence ID" value="NZ_JBHSZJ010000001.1"/>
</dbReference>
<gene>
    <name evidence="1" type="ORF">GCM10011482_23580</name>
</gene>
<keyword evidence="2" id="KW-1185">Reference proteome</keyword>
<organism evidence="1 2">
    <name type="scientific">Enterococcus alcedinis</name>
    <dbReference type="NCBI Taxonomy" id="1274384"/>
    <lineage>
        <taxon>Bacteria</taxon>
        <taxon>Bacillati</taxon>
        <taxon>Bacillota</taxon>
        <taxon>Bacilli</taxon>
        <taxon>Lactobacillales</taxon>
        <taxon>Enterococcaceae</taxon>
        <taxon>Enterococcus</taxon>
    </lineage>
</organism>
<comment type="caution">
    <text evidence="1">The sequence shown here is derived from an EMBL/GenBank/DDBJ whole genome shotgun (WGS) entry which is preliminary data.</text>
</comment>
<dbReference type="Proteomes" id="UP000622610">
    <property type="component" value="Unassembled WGS sequence"/>
</dbReference>
<reference evidence="1" key="2">
    <citation type="submission" date="2020-09" db="EMBL/GenBank/DDBJ databases">
        <authorList>
            <person name="Sun Q."/>
            <person name="Sedlacek I."/>
        </authorList>
    </citation>
    <scope>NUCLEOTIDE SEQUENCE</scope>
    <source>
        <strain evidence="1">CCM 8433</strain>
    </source>
</reference>
<sequence>MKEDIFNFNLSLAGDTTFIHCNKCYEAFTVGQFRKNNERCPVCGIDSSEILSWKQSRYWNNSLPRYDTLKME</sequence>
<name>A0A917JK05_9ENTE</name>
<reference evidence="1" key="1">
    <citation type="journal article" date="2014" name="Int. J. Syst. Evol. Microbiol.">
        <title>Complete genome sequence of Corynebacterium casei LMG S-19264T (=DSM 44701T), isolated from a smear-ripened cheese.</title>
        <authorList>
            <consortium name="US DOE Joint Genome Institute (JGI-PGF)"/>
            <person name="Walter F."/>
            <person name="Albersmeier A."/>
            <person name="Kalinowski J."/>
            <person name="Ruckert C."/>
        </authorList>
    </citation>
    <scope>NUCLEOTIDE SEQUENCE</scope>
    <source>
        <strain evidence="1">CCM 8433</strain>
    </source>
</reference>
<evidence type="ECO:0000313" key="2">
    <source>
        <dbReference type="Proteomes" id="UP000622610"/>
    </source>
</evidence>
<proteinExistence type="predicted"/>
<dbReference type="AlphaFoldDB" id="A0A917JK05"/>
<protein>
    <submittedName>
        <fullName evidence="1">Uncharacterized protein</fullName>
    </submittedName>
</protein>